<accession>A0ACC0V5P0</accession>
<dbReference type="Proteomes" id="UP001163324">
    <property type="component" value="Chromosome 3"/>
</dbReference>
<dbReference type="EMBL" id="CM047942">
    <property type="protein sequence ID" value="KAI9901710.1"/>
    <property type="molecule type" value="Genomic_DNA"/>
</dbReference>
<protein>
    <submittedName>
        <fullName evidence="1">Uncharacterized protein</fullName>
    </submittedName>
</protein>
<reference evidence="1" key="1">
    <citation type="submission" date="2022-10" db="EMBL/GenBank/DDBJ databases">
        <title>Complete Genome of Trichothecium roseum strain YXFP-22015, a Plant Pathogen Isolated from Citrus.</title>
        <authorList>
            <person name="Wang Y."/>
            <person name="Zhu L."/>
        </authorList>
    </citation>
    <scope>NUCLEOTIDE SEQUENCE</scope>
    <source>
        <strain evidence="1">YXFP-22015</strain>
    </source>
</reference>
<sequence length="398" mass="42461">MSISDKPSLDNTPPTSTSDEEKSHNVSEEAKATTATPPPDGGRKAWLTVLGAFCAAFASVGWASSIGIFQAQFGPRVPLFIGSFMHLFGLIMLSLSHKYYQILLSQSVCSGIGLSLIMMPAIASPQTYFAKKRAVAMGLVISGSSIGGIVWPLMARSLLPQIGFGWTIRCCALLALVLLAIANLIVTSNLVHKKKDIKLEVFLKPVKERNFQLLCIGTFFVYWGMYVPINYIATSAIEYGLSSSMAFSLVPILNAASFFGRIVPNVIADKAGRFNVYIMMNLLSVAVCFGLWLPARVATTIAFAVLFGFSSGAGMGLGSVVVASISPMEEIGFRMGIILAIAALASLTGLPAAGAIVSADGGRYFWVCVFAALSWLAAATFLTSVRVRLAGWKLTVRV</sequence>
<organism evidence="1 2">
    <name type="scientific">Trichothecium roseum</name>
    <dbReference type="NCBI Taxonomy" id="47278"/>
    <lineage>
        <taxon>Eukaryota</taxon>
        <taxon>Fungi</taxon>
        <taxon>Dikarya</taxon>
        <taxon>Ascomycota</taxon>
        <taxon>Pezizomycotina</taxon>
        <taxon>Sordariomycetes</taxon>
        <taxon>Hypocreomycetidae</taxon>
        <taxon>Hypocreales</taxon>
        <taxon>Hypocreales incertae sedis</taxon>
        <taxon>Trichothecium</taxon>
    </lineage>
</organism>
<comment type="caution">
    <text evidence="1">The sequence shown here is derived from an EMBL/GenBank/DDBJ whole genome shotgun (WGS) entry which is preliminary data.</text>
</comment>
<proteinExistence type="predicted"/>
<evidence type="ECO:0000313" key="2">
    <source>
        <dbReference type="Proteomes" id="UP001163324"/>
    </source>
</evidence>
<keyword evidence="2" id="KW-1185">Reference proteome</keyword>
<gene>
    <name evidence="1" type="ORF">N3K66_003527</name>
</gene>
<name>A0ACC0V5P0_9HYPO</name>
<evidence type="ECO:0000313" key="1">
    <source>
        <dbReference type="EMBL" id="KAI9901710.1"/>
    </source>
</evidence>